<dbReference type="InterPro" id="IPR045584">
    <property type="entry name" value="Pilin-like"/>
</dbReference>
<protein>
    <submittedName>
        <fullName evidence="2">Prepilin-type N-terminal cleavage/methylation domain-containing protein</fullName>
    </submittedName>
</protein>
<reference evidence="3" key="1">
    <citation type="submission" date="2019-02" db="EMBL/GenBank/DDBJ databases">
        <title>Complete genome sequence of Rhodoferax sp. Gr-4.</title>
        <authorList>
            <person name="Jin L."/>
        </authorList>
    </citation>
    <scope>NUCLEOTIDE SEQUENCE [LARGE SCALE GENOMIC DNA]</scope>
    <source>
        <strain evidence="3">Gr-4</strain>
    </source>
</reference>
<dbReference type="NCBIfam" id="TIGR02532">
    <property type="entry name" value="IV_pilin_GFxxxE"/>
    <property type="match status" value="1"/>
</dbReference>
<dbReference type="KEGG" id="rhg:EXZ61_21155"/>
<dbReference type="SUPFAM" id="SSF54523">
    <property type="entry name" value="Pili subunits"/>
    <property type="match status" value="1"/>
</dbReference>
<feature type="transmembrane region" description="Helical" evidence="1">
    <location>
        <begin position="21"/>
        <end position="42"/>
    </location>
</feature>
<dbReference type="Gene3D" id="3.30.700.10">
    <property type="entry name" value="Glycoprotein, Type 4 Pilin"/>
    <property type="match status" value="1"/>
</dbReference>
<dbReference type="EMBL" id="CP036282">
    <property type="protein sequence ID" value="QDL56462.1"/>
    <property type="molecule type" value="Genomic_DNA"/>
</dbReference>
<evidence type="ECO:0000256" key="1">
    <source>
        <dbReference type="SAM" id="Phobius"/>
    </source>
</evidence>
<keyword evidence="1" id="KW-0472">Membrane</keyword>
<proteinExistence type="predicted"/>
<gene>
    <name evidence="2" type="ORF">EXZ61_21155</name>
</gene>
<evidence type="ECO:0000313" key="2">
    <source>
        <dbReference type="EMBL" id="QDL56462.1"/>
    </source>
</evidence>
<dbReference type="AlphaFoldDB" id="A0A515EUU7"/>
<dbReference type="InterPro" id="IPR012902">
    <property type="entry name" value="N_methyl_site"/>
</dbReference>
<name>A0A515EUU7_9BURK</name>
<reference evidence="3" key="2">
    <citation type="journal article" date="2020" name="Int. J. Syst. Evol. Microbiol.">
        <title>Genomic insights into a novel species Rhodoferax aquaticus sp. nov., isolated from freshwater.</title>
        <authorList>
            <person name="Li T."/>
            <person name="Zhuo Y."/>
            <person name="Jin C.Z."/>
            <person name="Wu X."/>
            <person name="Ko S.R."/>
            <person name="Jin F.J."/>
            <person name="Ahn C.Y."/>
            <person name="Oh H.M."/>
            <person name="Lee H.G."/>
            <person name="Jin L."/>
        </authorList>
    </citation>
    <scope>NUCLEOTIDE SEQUENCE [LARGE SCALE GENOMIC DNA]</scope>
    <source>
        <strain evidence="3">Gr-4</strain>
    </source>
</reference>
<dbReference type="PROSITE" id="PS00409">
    <property type="entry name" value="PROKAR_NTER_METHYL"/>
    <property type="match status" value="1"/>
</dbReference>
<keyword evidence="3" id="KW-1185">Reference proteome</keyword>
<evidence type="ECO:0000313" key="3">
    <source>
        <dbReference type="Proteomes" id="UP000317365"/>
    </source>
</evidence>
<dbReference type="Pfam" id="PF07963">
    <property type="entry name" value="N_methyl"/>
    <property type="match status" value="1"/>
</dbReference>
<keyword evidence="1" id="KW-0812">Transmembrane</keyword>
<accession>A0A515EUU7</accession>
<sequence length="279" mass="29522">MRAVSRWWATVRTTKQAGFTLVELVMVIVILGVLGSMVAVFMRGPIDAYFAGARRAALTDVADTVVRRIARDVQVALPNSVRQTNNQCLEFIPTRTGGRYRTQPDGTGAGDALDFSTADASFDMLGSNSAVSAQAIVAGDVVVVYNLGISGADAYNADNTSPVLGVSAGSLAGETKIQITPKQFPLASGSHRFQVIPADEKIVAYVCRGGNLYRATHHAYSSSCPSTGGTLIAQNVSCAITYNGSDLQRNALVQLTMGFTDSSGEVVSLYHEVHVNNTP</sequence>
<organism evidence="2 3">
    <name type="scientific">Rhodoferax aquaticus</name>
    <dbReference type="NCBI Taxonomy" id="2527691"/>
    <lineage>
        <taxon>Bacteria</taxon>
        <taxon>Pseudomonadati</taxon>
        <taxon>Pseudomonadota</taxon>
        <taxon>Betaproteobacteria</taxon>
        <taxon>Burkholderiales</taxon>
        <taxon>Comamonadaceae</taxon>
        <taxon>Rhodoferax</taxon>
    </lineage>
</organism>
<keyword evidence="1" id="KW-1133">Transmembrane helix</keyword>
<dbReference type="Proteomes" id="UP000317365">
    <property type="component" value="Chromosome"/>
</dbReference>